<evidence type="ECO:0000256" key="1">
    <source>
        <dbReference type="SAM" id="MobiDB-lite"/>
    </source>
</evidence>
<dbReference type="Proteomes" id="UP000002195">
    <property type="component" value="Unassembled WGS sequence"/>
</dbReference>
<evidence type="ECO:0000313" key="4">
    <source>
        <dbReference type="Proteomes" id="UP000002195"/>
    </source>
</evidence>
<dbReference type="InParanoid" id="Q55EI7"/>
<accession>Q55EI7</accession>
<gene>
    <name evidence="3" type="ORF">DDB_G0268878</name>
</gene>
<sequence length="366" mass="40658">MKLSYTIFSLFIIFNCFYYFSEAQSITSISSIYKGITQNVTLTGTGFTQTTNLTLKNTFSFYGVVIQCPSIVFINSNSMQCEIPLAWASDYTQVAINNTYNSRYLTAISTTMDKVEILSSRIVKVTGDALLPVNSTFQLQIYNNTKYNLTCKSETLYKVYSCEIPFDNLLTNCFRINYIDSSSSTYEYVYLGPTLNSIELLGNSLKFDADVHCPTTAPSLSIIINSIPFSSNIQNSFGNTYLYQPTFTLCTDFSKLFNISITASFSYSSSIKFTSNMIKFDCSIGKATSSDNGTSTPVPTSEPSSTPTQTQTQTPTPTQTQTQTPTQTHTPKPTIPNETSEFYDSSASNLSITSTFFILLMIALLF</sequence>
<dbReference type="FunCoup" id="Q55EI7">
    <property type="interactions" value="877"/>
</dbReference>
<dbReference type="AlphaFoldDB" id="Q55EI7"/>
<evidence type="ECO:0000313" key="3">
    <source>
        <dbReference type="EMBL" id="EAL73028.1"/>
    </source>
</evidence>
<feature type="compositionally biased region" description="Low complexity" evidence="1">
    <location>
        <begin position="294"/>
        <end position="332"/>
    </location>
</feature>
<dbReference type="KEGG" id="ddi:DDB_G0268878"/>
<comment type="caution">
    <text evidence="3">The sequence shown here is derived from an EMBL/GenBank/DDBJ whole genome shotgun (WGS) entry which is preliminary data.</text>
</comment>
<dbReference type="eggNOG" id="ENOG502RDD2">
    <property type="taxonomic scope" value="Eukaryota"/>
</dbReference>
<feature type="region of interest" description="Disordered" evidence="1">
    <location>
        <begin position="288"/>
        <end position="341"/>
    </location>
</feature>
<dbReference type="VEuPathDB" id="AmoebaDB:DDB_G0268878"/>
<dbReference type="InterPro" id="IPR013783">
    <property type="entry name" value="Ig-like_fold"/>
</dbReference>
<dbReference type="EMBL" id="AAFI02000004">
    <property type="protein sequence ID" value="EAL73028.1"/>
    <property type="molecule type" value="Genomic_DNA"/>
</dbReference>
<feature type="chain" id="PRO_5004250565" description="IPT/TIG domain-containing protein" evidence="2">
    <location>
        <begin position="24"/>
        <end position="366"/>
    </location>
</feature>
<proteinExistence type="predicted"/>
<evidence type="ECO:0000256" key="2">
    <source>
        <dbReference type="SAM" id="SignalP"/>
    </source>
</evidence>
<name>Q55EI7_DICDI</name>
<organism evidence="3 4">
    <name type="scientific">Dictyostelium discoideum</name>
    <name type="common">Social amoeba</name>
    <dbReference type="NCBI Taxonomy" id="44689"/>
    <lineage>
        <taxon>Eukaryota</taxon>
        <taxon>Amoebozoa</taxon>
        <taxon>Evosea</taxon>
        <taxon>Eumycetozoa</taxon>
        <taxon>Dictyostelia</taxon>
        <taxon>Dictyosteliales</taxon>
        <taxon>Dictyosteliaceae</taxon>
        <taxon>Dictyostelium</taxon>
    </lineage>
</organism>
<keyword evidence="2" id="KW-0732">Signal</keyword>
<feature type="signal peptide" evidence="2">
    <location>
        <begin position="1"/>
        <end position="23"/>
    </location>
</feature>
<dbReference type="GeneID" id="8616728"/>
<protein>
    <recommendedName>
        <fullName evidence="5">IPT/TIG domain-containing protein</fullName>
    </recommendedName>
</protein>
<dbReference type="PaxDb" id="44689-DDB0190099"/>
<dbReference type="dictyBase" id="DDB_G0268878"/>
<dbReference type="Gene3D" id="2.60.40.10">
    <property type="entry name" value="Immunoglobulins"/>
    <property type="match status" value="1"/>
</dbReference>
<dbReference type="OMA" id="FTLCTDF"/>
<dbReference type="RefSeq" id="XP_647033.1">
    <property type="nucleotide sequence ID" value="XM_641941.1"/>
</dbReference>
<evidence type="ECO:0008006" key="5">
    <source>
        <dbReference type="Google" id="ProtNLM"/>
    </source>
</evidence>
<reference evidence="3 4" key="1">
    <citation type="journal article" date="2005" name="Nature">
        <title>The genome of the social amoeba Dictyostelium discoideum.</title>
        <authorList>
            <consortium name="The Dictyostelium discoideum Sequencing Consortium"/>
            <person name="Eichinger L."/>
            <person name="Pachebat J.A."/>
            <person name="Glockner G."/>
            <person name="Rajandream M.A."/>
            <person name="Sucgang R."/>
            <person name="Berriman M."/>
            <person name="Song J."/>
            <person name="Olsen R."/>
            <person name="Szafranski K."/>
            <person name="Xu Q."/>
            <person name="Tunggal B."/>
            <person name="Kummerfeld S."/>
            <person name="Madera M."/>
            <person name="Konfortov B.A."/>
            <person name="Rivero F."/>
            <person name="Bankier A.T."/>
            <person name="Lehmann R."/>
            <person name="Hamlin N."/>
            <person name="Davies R."/>
            <person name="Gaudet P."/>
            <person name="Fey P."/>
            <person name="Pilcher K."/>
            <person name="Chen G."/>
            <person name="Saunders D."/>
            <person name="Sodergren E."/>
            <person name="Davis P."/>
            <person name="Kerhornou A."/>
            <person name="Nie X."/>
            <person name="Hall N."/>
            <person name="Anjard C."/>
            <person name="Hemphill L."/>
            <person name="Bason N."/>
            <person name="Farbrother P."/>
            <person name="Desany B."/>
            <person name="Just E."/>
            <person name="Morio T."/>
            <person name="Rost R."/>
            <person name="Churcher C."/>
            <person name="Cooper J."/>
            <person name="Haydock S."/>
            <person name="van Driessche N."/>
            <person name="Cronin A."/>
            <person name="Goodhead I."/>
            <person name="Muzny D."/>
            <person name="Mourier T."/>
            <person name="Pain A."/>
            <person name="Lu M."/>
            <person name="Harper D."/>
            <person name="Lindsay R."/>
            <person name="Hauser H."/>
            <person name="James K."/>
            <person name="Quiles M."/>
            <person name="Madan Babu M."/>
            <person name="Saito T."/>
            <person name="Buchrieser C."/>
            <person name="Wardroper A."/>
            <person name="Felder M."/>
            <person name="Thangavelu M."/>
            <person name="Johnson D."/>
            <person name="Knights A."/>
            <person name="Loulseged H."/>
            <person name="Mungall K."/>
            <person name="Oliver K."/>
            <person name="Price C."/>
            <person name="Quail M.A."/>
            <person name="Urushihara H."/>
            <person name="Hernandez J."/>
            <person name="Rabbinowitsch E."/>
            <person name="Steffen D."/>
            <person name="Sanders M."/>
            <person name="Ma J."/>
            <person name="Kohara Y."/>
            <person name="Sharp S."/>
            <person name="Simmonds M."/>
            <person name="Spiegler S."/>
            <person name="Tivey A."/>
            <person name="Sugano S."/>
            <person name="White B."/>
            <person name="Walker D."/>
            <person name="Woodward J."/>
            <person name="Winckler T."/>
            <person name="Tanaka Y."/>
            <person name="Shaulsky G."/>
            <person name="Schleicher M."/>
            <person name="Weinstock G."/>
            <person name="Rosenthal A."/>
            <person name="Cox E.C."/>
            <person name="Chisholm R.L."/>
            <person name="Gibbs R."/>
            <person name="Loomis W.F."/>
            <person name="Platzer M."/>
            <person name="Kay R.R."/>
            <person name="Williams J."/>
            <person name="Dear P.H."/>
            <person name="Noegel A.A."/>
            <person name="Barrell B."/>
            <person name="Kuspa A."/>
        </authorList>
    </citation>
    <scope>NUCLEOTIDE SEQUENCE [LARGE SCALE GENOMIC DNA]</scope>
    <source>
        <strain evidence="3 4">AX4</strain>
    </source>
</reference>
<keyword evidence="4" id="KW-1185">Reference proteome</keyword>
<dbReference type="HOGENOM" id="CLU_757426_0_0_1"/>